<dbReference type="Pfam" id="PF13628">
    <property type="entry name" value="DUF4142"/>
    <property type="match status" value="1"/>
</dbReference>
<organism evidence="3 4">
    <name type="scientific">Pseudomonas helleri</name>
    <dbReference type="NCBI Taxonomy" id="1608996"/>
    <lineage>
        <taxon>Bacteria</taxon>
        <taxon>Pseudomonadati</taxon>
        <taxon>Pseudomonadota</taxon>
        <taxon>Gammaproteobacteria</taxon>
        <taxon>Pseudomonadales</taxon>
        <taxon>Pseudomonadaceae</taxon>
        <taxon>Pseudomonas</taxon>
    </lineage>
</organism>
<evidence type="ECO:0000313" key="3">
    <source>
        <dbReference type="EMBL" id="MQU04341.1"/>
    </source>
</evidence>
<dbReference type="InterPro" id="IPR025419">
    <property type="entry name" value="DUF4142"/>
</dbReference>
<protein>
    <submittedName>
        <fullName evidence="3">DUF4142 domain-containing protein</fullName>
    </submittedName>
</protein>
<proteinExistence type="predicted"/>
<dbReference type="PANTHER" id="PTHR38593:SF1">
    <property type="entry name" value="BLR2558 PROTEIN"/>
    <property type="match status" value="1"/>
</dbReference>
<accession>A0A6L5HPN8</accession>
<keyword evidence="1" id="KW-0732">Signal</keyword>
<evidence type="ECO:0000256" key="1">
    <source>
        <dbReference type="SAM" id="SignalP"/>
    </source>
</evidence>
<dbReference type="InterPro" id="IPR012347">
    <property type="entry name" value="Ferritin-like"/>
</dbReference>
<reference evidence="3 4" key="1">
    <citation type="submission" date="2019-10" db="EMBL/GenBank/DDBJ databases">
        <title>Evaluation of single-gene subtyping targets for Pseudomonas.</title>
        <authorList>
            <person name="Reichler S.J."/>
            <person name="Orsi R.H."/>
            <person name="Wiedmann M."/>
            <person name="Martin N.H."/>
            <person name="Murphy S.I."/>
        </authorList>
    </citation>
    <scope>NUCLEOTIDE SEQUENCE [LARGE SCALE GENOMIC DNA]</scope>
    <source>
        <strain evidence="3 4">FSL R10-1637</strain>
    </source>
</reference>
<evidence type="ECO:0000259" key="2">
    <source>
        <dbReference type="Pfam" id="PF13628"/>
    </source>
</evidence>
<dbReference type="AlphaFoldDB" id="A0A6L5HPN8"/>
<name>A0A6L5HPN8_9PSED</name>
<dbReference type="RefSeq" id="WP_153335585.1">
    <property type="nucleotide sequence ID" value="NZ_JANLOE010000115.1"/>
</dbReference>
<feature type="domain" description="DUF4142" evidence="2">
    <location>
        <begin position="31"/>
        <end position="165"/>
    </location>
</feature>
<dbReference type="PANTHER" id="PTHR38593">
    <property type="entry name" value="BLR2558 PROTEIN"/>
    <property type="match status" value="1"/>
</dbReference>
<comment type="caution">
    <text evidence="3">The sequence shown here is derived from an EMBL/GenBank/DDBJ whole genome shotgun (WGS) entry which is preliminary data.</text>
</comment>
<sequence>MKPLMAPKRFMAGCALAYALFVIGSAVAASPADFVDESSAAGIAAIETSRMAISKSSSTDVGSYAVEVIKDYTDANRDLKDIAQKQGLKVADQEEILSKAKKLMLQVQEGDSFDAAYAANQVKASEEAIELYKQQIDDPASPELQAFAEKYLPKLQMHLDMAKRLVSAHHKGDGAVLPE</sequence>
<dbReference type="Gene3D" id="1.20.1260.10">
    <property type="match status" value="1"/>
</dbReference>
<evidence type="ECO:0000313" key="4">
    <source>
        <dbReference type="Proteomes" id="UP000478064"/>
    </source>
</evidence>
<feature type="chain" id="PRO_5026807735" evidence="1">
    <location>
        <begin position="29"/>
        <end position="179"/>
    </location>
</feature>
<dbReference type="EMBL" id="WIVU01000002">
    <property type="protein sequence ID" value="MQU04341.1"/>
    <property type="molecule type" value="Genomic_DNA"/>
</dbReference>
<dbReference type="Proteomes" id="UP000478064">
    <property type="component" value="Unassembled WGS sequence"/>
</dbReference>
<gene>
    <name evidence="3" type="ORF">GHO27_01435</name>
</gene>
<feature type="signal peptide" evidence="1">
    <location>
        <begin position="1"/>
        <end position="28"/>
    </location>
</feature>